<evidence type="ECO:0000313" key="2">
    <source>
        <dbReference type="Proteomes" id="UP000596742"/>
    </source>
</evidence>
<dbReference type="Proteomes" id="UP000596742">
    <property type="component" value="Unassembled WGS sequence"/>
</dbReference>
<proteinExistence type="predicted"/>
<gene>
    <name evidence="1" type="ORF">MGAL_10B034217</name>
</gene>
<accession>A0A8B6DJY1</accession>
<protein>
    <submittedName>
        <fullName evidence="1">Uncharacterized protein</fullName>
    </submittedName>
</protein>
<name>A0A8B6DJY1_MYTGA</name>
<evidence type="ECO:0000313" key="1">
    <source>
        <dbReference type="EMBL" id="VDI20805.1"/>
    </source>
</evidence>
<comment type="caution">
    <text evidence="1">The sequence shown here is derived from an EMBL/GenBank/DDBJ whole genome shotgun (WGS) entry which is preliminary data.</text>
</comment>
<organism evidence="1 2">
    <name type="scientific">Mytilus galloprovincialis</name>
    <name type="common">Mediterranean mussel</name>
    <dbReference type="NCBI Taxonomy" id="29158"/>
    <lineage>
        <taxon>Eukaryota</taxon>
        <taxon>Metazoa</taxon>
        <taxon>Spiralia</taxon>
        <taxon>Lophotrochozoa</taxon>
        <taxon>Mollusca</taxon>
        <taxon>Bivalvia</taxon>
        <taxon>Autobranchia</taxon>
        <taxon>Pteriomorphia</taxon>
        <taxon>Mytilida</taxon>
        <taxon>Mytiloidea</taxon>
        <taxon>Mytilidae</taxon>
        <taxon>Mytilinae</taxon>
        <taxon>Mytilus</taxon>
    </lineage>
</organism>
<dbReference type="SUPFAM" id="SSF53098">
    <property type="entry name" value="Ribonuclease H-like"/>
    <property type="match status" value="1"/>
</dbReference>
<sequence length="216" mass="25465">MIAISFPQDAMSFPQDTMSFPQDCYIVPSRYLRERHDILREQHIILRERHIILKERENYLVGTTYNYRADYYRRYALAIPTRNKTSQTIADDFVNNYIVHYGIPQRHHLDHGAYYVYQLAEEAAKKAGEKQNDTKVRGAYIDIGDKVLVRIHAFDGNHKLSDILEEELYTVVNQPNTDKPVHTVRKEHGTGRTRTLHRKLLLPIGFIYEKETPHRK</sequence>
<reference evidence="1" key="1">
    <citation type="submission" date="2018-11" db="EMBL/GenBank/DDBJ databases">
        <authorList>
            <person name="Alioto T."/>
            <person name="Alioto T."/>
        </authorList>
    </citation>
    <scope>NUCLEOTIDE SEQUENCE</scope>
</reference>
<keyword evidence="2" id="KW-1185">Reference proteome</keyword>
<dbReference type="InterPro" id="IPR012337">
    <property type="entry name" value="RNaseH-like_sf"/>
</dbReference>
<dbReference type="GO" id="GO:0003676">
    <property type="term" value="F:nucleic acid binding"/>
    <property type="evidence" value="ECO:0007669"/>
    <property type="project" value="InterPro"/>
</dbReference>
<dbReference type="InterPro" id="IPR036397">
    <property type="entry name" value="RNaseH_sf"/>
</dbReference>
<dbReference type="AlphaFoldDB" id="A0A8B6DJY1"/>
<dbReference type="Gene3D" id="3.30.420.10">
    <property type="entry name" value="Ribonuclease H-like superfamily/Ribonuclease H"/>
    <property type="match status" value="1"/>
</dbReference>
<dbReference type="EMBL" id="UYJE01003615">
    <property type="protein sequence ID" value="VDI20805.1"/>
    <property type="molecule type" value="Genomic_DNA"/>
</dbReference>